<reference evidence="2" key="1">
    <citation type="journal article" date="2007" name="Nature">
        <title>The grapevine genome sequence suggests ancestral hexaploidization in major angiosperm phyla.</title>
        <authorList>
            <consortium name="The French-Italian Public Consortium for Grapevine Genome Characterization."/>
            <person name="Jaillon O."/>
            <person name="Aury J.-M."/>
            <person name="Noel B."/>
            <person name="Policriti A."/>
            <person name="Clepet C."/>
            <person name="Casagrande A."/>
            <person name="Choisne N."/>
            <person name="Aubourg S."/>
            <person name="Vitulo N."/>
            <person name="Jubin C."/>
            <person name="Vezzi A."/>
            <person name="Legeai F."/>
            <person name="Hugueney P."/>
            <person name="Dasilva C."/>
            <person name="Horner D."/>
            <person name="Mica E."/>
            <person name="Jublot D."/>
            <person name="Poulain J."/>
            <person name="Bruyere C."/>
            <person name="Billault A."/>
            <person name="Segurens B."/>
            <person name="Gouyvenoux M."/>
            <person name="Ugarte E."/>
            <person name="Cattonaro F."/>
            <person name="Anthouard V."/>
            <person name="Vico V."/>
            <person name="Del Fabbro C."/>
            <person name="Alaux M."/>
            <person name="Di Gaspero G."/>
            <person name="Dumas V."/>
            <person name="Felice N."/>
            <person name="Paillard S."/>
            <person name="Juman I."/>
            <person name="Moroldo M."/>
            <person name="Scalabrin S."/>
            <person name="Canaguier A."/>
            <person name="Le Clainche I."/>
            <person name="Malacrida G."/>
            <person name="Durand E."/>
            <person name="Pesole G."/>
            <person name="Laucou V."/>
            <person name="Chatelet P."/>
            <person name="Merdinoglu D."/>
            <person name="Delledonne M."/>
            <person name="Pezzotti M."/>
            <person name="Lecharny A."/>
            <person name="Scarpelli C."/>
            <person name="Artiguenave F."/>
            <person name="Pe M.E."/>
            <person name="Valle G."/>
            <person name="Morgante M."/>
            <person name="Caboche M."/>
            <person name="Adam-Blondon A.-F."/>
            <person name="Weissenbach J."/>
            <person name="Quetier F."/>
            <person name="Wincker P."/>
        </authorList>
    </citation>
    <scope>NUCLEOTIDE SEQUENCE [LARGE SCALE GENOMIC DNA]</scope>
    <source>
        <strain evidence="2">cv. Pinot noir / PN40024</strain>
    </source>
</reference>
<dbReference type="InParanoid" id="D7U8L4"/>
<name>D7U8L4_VITVI</name>
<dbReference type="HOGENOM" id="CLU_2799224_0_0_1"/>
<evidence type="ECO:0000313" key="2">
    <source>
        <dbReference type="Proteomes" id="UP000009183"/>
    </source>
</evidence>
<dbReference type="PaxDb" id="29760-VIT_08s0032g00490.t01"/>
<dbReference type="EMBL" id="FN596742">
    <property type="protein sequence ID" value="CBI39078.3"/>
    <property type="molecule type" value="Genomic_DNA"/>
</dbReference>
<accession>D7U8L4</accession>
<gene>
    <name evidence="1" type="ordered locus">VIT_08s0032g00490</name>
</gene>
<organism evidence="1 2">
    <name type="scientific">Vitis vinifera</name>
    <name type="common">Grape</name>
    <dbReference type="NCBI Taxonomy" id="29760"/>
    <lineage>
        <taxon>Eukaryota</taxon>
        <taxon>Viridiplantae</taxon>
        <taxon>Streptophyta</taxon>
        <taxon>Embryophyta</taxon>
        <taxon>Tracheophyta</taxon>
        <taxon>Spermatophyta</taxon>
        <taxon>Magnoliopsida</taxon>
        <taxon>eudicotyledons</taxon>
        <taxon>Gunneridae</taxon>
        <taxon>Pentapetalae</taxon>
        <taxon>rosids</taxon>
        <taxon>Vitales</taxon>
        <taxon>Vitaceae</taxon>
        <taxon>Viteae</taxon>
        <taxon>Vitis</taxon>
    </lineage>
</organism>
<evidence type="ECO:0000313" key="1">
    <source>
        <dbReference type="EMBL" id="CBI39078.3"/>
    </source>
</evidence>
<dbReference type="STRING" id="29760.D7U8L4"/>
<sequence length="68" mass="7680">MVRLKSLLSITMKMASWFLFVCTLFSSLSSVMRPSPVNDLVALVPKRVSSSLLFLRSTQTKRSFSNTH</sequence>
<proteinExistence type="predicted"/>
<dbReference type="AlphaFoldDB" id="D7U8L4"/>
<protein>
    <submittedName>
        <fullName evidence="1">Uncharacterized protein</fullName>
    </submittedName>
</protein>
<dbReference type="Proteomes" id="UP000009183">
    <property type="component" value="Chromosome 8"/>
</dbReference>
<keyword evidence="2" id="KW-1185">Reference proteome</keyword>